<evidence type="ECO:0000256" key="2">
    <source>
        <dbReference type="SAM" id="MobiDB-lite"/>
    </source>
</evidence>
<dbReference type="InterPro" id="IPR029044">
    <property type="entry name" value="Nucleotide-diphossugar_trans"/>
</dbReference>
<dbReference type="AlphaFoldDB" id="A0AAF0CST6"/>
<dbReference type="CDD" id="cd04184">
    <property type="entry name" value="GT2_RfbC_Mx_like"/>
    <property type="match status" value="1"/>
</dbReference>
<dbReference type="CDD" id="cd04186">
    <property type="entry name" value="GT_2_like_c"/>
    <property type="match status" value="1"/>
</dbReference>
<dbReference type="Pfam" id="PF00535">
    <property type="entry name" value="Glycos_transf_2"/>
    <property type="match status" value="2"/>
</dbReference>
<dbReference type="RefSeq" id="WP_330932365.1">
    <property type="nucleotide sequence ID" value="NZ_CP119075.1"/>
</dbReference>
<organism evidence="4 5">
    <name type="scientific">Synoicihabitans lomoniglobus</name>
    <dbReference type="NCBI Taxonomy" id="2909285"/>
    <lineage>
        <taxon>Bacteria</taxon>
        <taxon>Pseudomonadati</taxon>
        <taxon>Verrucomicrobiota</taxon>
        <taxon>Opitutia</taxon>
        <taxon>Opitutales</taxon>
        <taxon>Opitutaceae</taxon>
        <taxon>Synoicihabitans</taxon>
    </lineage>
</organism>
<dbReference type="PANTHER" id="PTHR43179">
    <property type="entry name" value="RHAMNOSYLTRANSFERASE WBBL"/>
    <property type="match status" value="1"/>
</dbReference>
<dbReference type="SUPFAM" id="SSF53756">
    <property type="entry name" value="UDP-Glycosyltransferase/glycogen phosphorylase"/>
    <property type="match status" value="1"/>
</dbReference>
<dbReference type="PANTHER" id="PTHR43179:SF7">
    <property type="entry name" value="RHAMNOSYLTRANSFERASE WBBL"/>
    <property type="match status" value="1"/>
</dbReference>
<sequence length="1266" mass="139431">MPPPFSVNILFANYGDCTSNSLNHIGAFANELTRRGHACVVGVPEKPETIDRLASPLFPVRLFDDLLGELPHFPNRQPADVVHAWTPRENVRAFAMAYLARHPDARLIIHLEDNEDHLAAAFARRPSTELAELSDAELRDLLPTNLSHPVRSRNLLRIAHGVTHITERLAEFVLTGVPHHLLLPGLEIAPAPTAAEITATKESLELKPGEKLIVYTGSTTFANLADVRTLTLAVRLLNESGQPTRLVRTGLAPAEYAETLNPLGGDFVTELGFLPKADLPRLLAAADVLVQPGAADDFNAYRLPSKVPEFMWAARPLIIPATNIATHLQDGKNALFLTASTPEAIAAKCREVFADDDLAARLAAGAQTFAHAHFDLGQNTAGLLKFYEAALKRPPVFGDAAPTDDETAVLVARQDAALGRRVHELARETSDLKAELAAAKVEAARHAASARYAAAKLQAEKHVTENVRAELSRRTDALLPELTKLRQEATDLRDLTTHNETQHRTTVRQLEDRINALTAKLERVTQSGSWLLTAPFRALRRTLLDPLVKPTASTPTSPTATAEPSTDTNVEVSIDPGLPHCLDEPADWAAVPAAGLMRGWVVASDQQEIVQMRIIAGDHVIAVDHGVPRPDVAGLHPGHPFAAHAGFTADYTLPVGWEGETVFEALTADGQWRRFAARHTRVMSDDPSNVRRDYRAWVQRYDTLKLADAINHRARIEAMSPTQRPVISVLMPVYNSPRPWLVRAIESVREQYYPNWELCIADDASTEPHVAEILRDYAKRDARIKVVSREENGHISAASNSALAIATGEFCALLDHDDELRPHALAEIVYALEAKPELEFIYSDEDKIDEAGHRTDPYFKPDWNPDLLLGQNYTCHLSTFRTERLRAIGGFREGLEGSQDWDLTLRATAGLEATKIHHIAKVLYHWRAIPGSTALVIDQKDDYPFKAAKRALADHLATVGVTAELIPVEGRHWRIKYPLPSPAPRVSVIIPTHNGYELLRTCLDSLRGITAYPAIEVIVVNHQSDDPTILKYFTALQAEGVRVIDYEGVFNFSALNNFAAQHARGAVLAFLNNDLEVIDSAWLTEMVAQACRPGVGAVGAMLYYPNDTVQHAGVILGIGGLNGSPSVAGHAFKDAQRGTDGQRNRLRLVQNYSAVTAACLVIRRAVFEEVGGFDADKLAVAFNDIDFCLRVRAAGYWNVWTPFAELYHHESASRGVEDSPDKLDRFAGEIAVMRQRWARTLDRDPAYNPNLTGLYEDFTLATPPRP</sequence>
<feature type="domain" description="Glycosyltransferase 2-like" evidence="3">
    <location>
        <begin position="987"/>
        <end position="1170"/>
    </location>
</feature>
<dbReference type="EMBL" id="CP119075">
    <property type="protein sequence ID" value="WED67399.1"/>
    <property type="molecule type" value="Genomic_DNA"/>
</dbReference>
<protein>
    <submittedName>
        <fullName evidence="4">Glycosyltransferase</fullName>
        <ecNumber evidence="4">2.4.-.-</ecNumber>
    </submittedName>
</protein>
<dbReference type="EC" id="2.4.-.-" evidence="4"/>
<dbReference type="KEGG" id="slom:PXH66_11120"/>
<feature type="compositionally biased region" description="Low complexity" evidence="2">
    <location>
        <begin position="550"/>
        <end position="568"/>
    </location>
</feature>
<feature type="coiled-coil region" evidence="1">
    <location>
        <begin position="500"/>
        <end position="527"/>
    </location>
</feature>
<accession>A0AAF0CST6</accession>
<keyword evidence="4" id="KW-0808">Transferase</keyword>
<dbReference type="Proteomes" id="UP001218638">
    <property type="component" value="Chromosome"/>
</dbReference>
<dbReference type="Gene3D" id="3.40.50.2000">
    <property type="entry name" value="Glycogen Phosphorylase B"/>
    <property type="match status" value="1"/>
</dbReference>
<reference evidence="4" key="1">
    <citation type="submission" date="2023-03" db="EMBL/GenBank/DDBJ databases">
        <title>Lomoglobus Profundus gen. nov., sp. nov., a novel member of the phylum Verrucomicrobia, isolated from deep-marine sediment of South China Sea.</title>
        <authorList>
            <person name="Ahmad T."/>
            <person name="Ishaq S.E."/>
            <person name="Wang F."/>
        </authorList>
    </citation>
    <scope>NUCLEOTIDE SEQUENCE</scope>
    <source>
        <strain evidence="4">LMO-M01</strain>
    </source>
</reference>
<dbReference type="Pfam" id="PF13692">
    <property type="entry name" value="Glyco_trans_1_4"/>
    <property type="match status" value="1"/>
</dbReference>
<dbReference type="Gene3D" id="3.90.550.10">
    <property type="entry name" value="Spore Coat Polysaccharide Biosynthesis Protein SpsA, Chain A"/>
    <property type="match status" value="2"/>
</dbReference>
<evidence type="ECO:0000256" key="1">
    <source>
        <dbReference type="SAM" id="Coils"/>
    </source>
</evidence>
<name>A0AAF0CST6_9BACT</name>
<dbReference type="InterPro" id="IPR001173">
    <property type="entry name" value="Glyco_trans_2-like"/>
</dbReference>
<gene>
    <name evidence="4" type="ORF">PXH66_11120</name>
</gene>
<dbReference type="CDD" id="cd03801">
    <property type="entry name" value="GT4_PimA-like"/>
    <property type="match status" value="1"/>
</dbReference>
<feature type="coiled-coil region" evidence="1">
    <location>
        <begin position="422"/>
        <end position="474"/>
    </location>
</feature>
<dbReference type="GO" id="GO:0016757">
    <property type="term" value="F:glycosyltransferase activity"/>
    <property type="evidence" value="ECO:0007669"/>
    <property type="project" value="UniProtKB-KW"/>
</dbReference>
<keyword evidence="4" id="KW-0328">Glycosyltransferase</keyword>
<feature type="region of interest" description="Disordered" evidence="2">
    <location>
        <begin position="548"/>
        <end position="569"/>
    </location>
</feature>
<keyword evidence="5" id="KW-1185">Reference proteome</keyword>
<feature type="domain" description="Glycosyltransferase 2-like" evidence="3">
    <location>
        <begin position="728"/>
        <end position="878"/>
    </location>
</feature>
<keyword evidence="1" id="KW-0175">Coiled coil</keyword>
<evidence type="ECO:0000313" key="5">
    <source>
        <dbReference type="Proteomes" id="UP001218638"/>
    </source>
</evidence>
<dbReference type="SUPFAM" id="SSF53448">
    <property type="entry name" value="Nucleotide-diphospho-sugar transferases"/>
    <property type="match status" value="2"/>
</dbReference>
<evidence type="ECO:0000313" key="4">
    <source>
        <dbReference type="EMBL" id="WED67399.1"/>
    </source>
</evidence>
<proteinExistence type="predicted"/>
<evidence type="ECO:0000259" key="3">
    <source>
        <dbReference type="Pfam" id="PF00535"/>
    </source>
</evidence>